<dbReference type="SUPFAM" id="SSF50985">
    <property type="entry name" value="RCC1/BLIP-II"/>
    <property type="match status" value="1"/>
</dbReference>
<dbReference type="OrthoDB" id="61110at2759"/>
<dbReference type="InterPro" id="IPR000408">
    <property type="entry name" value="Reg_chr_condens"/>
</dbReference>
<dbReference type="Gene3D" id="2.130.10.30">
    <property type="entry name" value="Regulator of chromosome condensation 1/beta-lactamase-inhibitor protein II"/>
    <property type="match status" value="1"/>
</dbReference>
<organism evidence="3">
    <name type="scientific">Naegleria gruberi</name>
    <name type="common">Amoeba</name>
    <dbReference type="NCBI Taxonomy" id="5762"/>
    <lineage>
        <taxon>Eukaryota</taxon>
        <taxon>Discoba</taxon>
        <taxon>Heterolobosea</taxon>
        <taxon>Tetramitia</taxon>
        <taxon>Eutetramitia</taxon>
        <taxon>Vahlkampfiidae</taxon>
        <taxon>Naegleria</taxon>
    </lineage>
</organism>
<dbReference type="OMA" id="ATMGRYF"/>
<dbReference type="RefSeq" id="XP_002672207.1">
    <property type="nucleotide sequence ID" value="XM_002672161.1"/>
</dbReference>
<dbReference type="PANTHER" id="PTHR45982">
    <property type="entry name" value="REGULATOR OF CHROMOSOME CONDENSATION"/>
    <property type="match status" value="1"/>
</dbReference>
<dbReference type="EMBL" id="GG738899">
    <property type="protein sequence ID" value="EFC39463.1"/>
    <property type="molecule type" value="Genomic_DNA"/>
</dbReference>
<dbReference type="Proteomes" id="UP000006671">
    <property type="component" value="Unassembled WGS sequence"/>
</dbReference>
<dbReference type="GeneID" id="8854119"/>
<evidence type="ECO:0000313" key="2">
    <source>
        <dbReference type="EMBL" id="EFC39463.1"/>
    </source>
</evidence>
<evidence type="ECO:0000256" key="1">
    <source>
        <dbReference type="PROSITE-ProRule" id="PRU00235"/>
    </source>
</evidence>
<dbReference type="InParanoid" id="D2VUJ8"/>
<accession>D2VUJ8</accession>
<dbReference type="AlphaFoldDB" id="D2VUJ8"/>
<evidence type="ECO:0000313" key="3">
    <source>
        <dbReference type="Proteomes" id="UP000006671"/>
    </source>
</evidence>
<dbReference type="InterPro" id="IPR009091">
    <property type="entry name" value="RCC1/BLIP-II"/>
</dbReference>
<dbReference type="InterPro" id="IPR051553">
    <property type="entry name" value="Ran_GTPase-activating"/>
</dbReference>
<reference evidence="2 3" key="1">
    <citation type="journal article" date="2010" name="Cell">
        <title>The genome of Naegleria gruberi illuminates early eukaryotic versatility.</title>
        <authorList>
            <person name="Fritz-Laylin L.K."/>
            <person name="Prochnik S.E."/>
            <person name="Ginger M.L."/>
            <person name="Dacks J.B."/>
            <person name="Carpenter M.L."/>
            <person name="Field M.C."/>
            <person name="Kuo A."/>
            <person name="Paredez A."/>
            <person name="Chapman J."/>
            <person name="Pham J."/>
            <person name="Shu S."/>
            <person name="Neupane R."/>
            <person name="Cipriano M."/>
            <person name="Mancuso J."/>
            <person name="Tu H."/>
            <person name="Salamov A."/>
            <person name="Lindquist E."/>
            <person name="Shapiro H."/>
            <person name="Lucas S."/>
            <person name="Grigoriev I.V."/>
            <person name="Cande W.Z."/>
            <person name="Fulton C."/>
            <person name="Rokhsar D.S."/>
            <person name="Dawson S.C."/>
        </authorList>
    </citation>
    <scope>NUCLEOTIDE SEQUENCE [LARGE SCALE GENOMIC DNA]</scope>
    <source>
        <strain evidence="2 3">NEG-M</strain>
    </source>
</reference>
<proteinExistence type="predicted"/>
<gene>
    <name evidence="2" type="ORF">NAEGRDRAFT_72688</name>
</gene>
<dbReference type="eggNOG" id="KOG1426">
    <property type="taxonomic scope" value="Eukaryota"/>
</dbReference>
<name>D2VUJ8_NAEGR</name>
<keyword evidence="3" id="KW-1185">Reference proteome</keyword>
<dbReference type="Pfam" id="PF13540">
    <property type="entry name" value="RCC1_2"/>
    <property type="match status" value="2"/>
</dbReference>
<dbReference type="PANTHER" id="PTHR45982:SF1">
    <property type="entry name" value="REGULATOR OF CHROMOSOME CONDENSATION"/>
    <property type="match status" value="1"/>
</dbReference>
<protein>
    <submittedName>
        <fullName evidence="2">Predicted protein</fullName>
    </submittedName>
</protein>
<dbReference type="VEuPathDB" id="AmoebaDB:NAEGRDRAFT_72688"/>
<dbReference type="PROSITE" id="PS50012">
    <property type="entry name" value="RCC1_3"/>
    <property type="match status" value="1"/>
</dbReference>
<sequence length="434" mass="48966">MVIDKIPCLYALSSGLTITPSSDQDNFITIIKCSPPKNIFVYDLNKYDICDIVAGEDFAIFVNRAGNCYLLADGIEDKSKKWKVWMGLEDVELNGKDAVLIPFTVEDPIEMVFAHSFCVLVNRHGQVYYFPEYDNNNTIGSQPTLLSKLSMDLFGGERIVHCGLGNEHALFLTESGKVFGSGANSSGQLANAKWYSDQKFVQLPTDHIPDKIVKVFATYNTSFVLTENNEVWSCGDTTYNASGHKANQNNKTTELVKIPIDEKIVDIEPGLFFVAFKTIGDKYLVFGYNNFSQFGRSETLAERIDGPHPLDTFPNENIQKIVCGGYNSIIISQDRKYYSAGWTIDAPFYPSKENFYNLIDMQRFLGIRRPFTDSSVELCATMGRYFSIFFSRDSARRPLNFKKSFKICDILIKTQNGGDVVGQEEYSNFMYSSD</sequence>
<dbReference type="KEGG" id="ngr:NAEGRDRAFT_72688"/>
<feature type="repeat" description="RCC1" evidence="1">
    <location>
        <begin position="281"/>
        <end position="334"/>
    </location>
</feature>